<sequence length="292" mass="35567">MVKIKLICNHTTSQKRSKEIEQFKLKRHNHINFVYNDEQPDYYVIENHPFYQNKRHFYDPKRTIYVHCEPKISRDTWNKWKDHETFLYDHKRNWNIPHVINEKTNIIDIIEKKIIKNEENKRKLSYVTSDLDMLPGHKLRVNIMPYIDNLNKYDIKPDIYGREKVGYFTKFKLKNYLGEIENREDSLLNYYYNMMAENCQEVDYFTEKILDPILCETLCFYWGCPNVKSYLHPKSYINLDFSRPKLAIQTIVNSINNDEYTKRLKYIKESKRKIIYELNPIDIIDKVINKKL</sequence>
<organism evidence="2">
    <name type="scientific">marine metagenome</name>
    <dbReference type="NCBI Taxonomy" id="408172"/>
    <lineage>
        <taxon>unclassified sequences</taxon>
        <taxon>metagenomes</taxon>
        <taxon>ecological metagenomes</taxon>
    </lineage>
</organism>
<gene>
    <name evidence="2" type="ORF">METZ01_LOCUS4687</name>
</gene>
<name>A0A381NE74_9ZZZZ</name>
<dbReference type="InterPro" id="IPR055270">
    <property type="entry name" value="Glyco_tran_10_C"/>
</dbReference>
<dbReference type="SUPFAM" id="SSF53756">
    <property type="entry name" value="UDP-Glycosyltransferase/glycogen phosphorylase"/>
    <property type="match status" value="1"/>
</dbReference>
<dbReference type="Pfam" id="PF00852">
    <property type="entry name" value="Glyco_transf_10"/>
    <property type="match status" value="1"/>
</dbReference>
<protein>
    <recommendedName>
        <fullName evidence="1">Fucosyltransferase C-terminal domain-containing protein</fullName>
    </recommendedName>
</protein>
<evidence type="ECO:0000259" key="1">
    <source>
        <dbReference type="Pfam" id="PF00852"/>
    </source>
</evidence>
<dbReference type="Gene3D" id="3.40.50.11660">
    <property type="entry name" value="Glycosyl transferase family 10, C-terminal domain"/>
    <property type="match status" value="1"/>
</dbReference>
<accession>A0A381NE74</accession>
<proteinExistence type="predicted"/>
<reference evidence="2" key="1">
    <citation type="submission" date="2018-05" db="EMBL/GenBank/DDBJ databases">
        <authorList>
            <person name="Lanie J.A."/>
            <person name="Ng W.-L."/>
            <person name="Kazmierczak K.M."/>
            <person name="Andrzejewski T.M."/>
            <person name="Davidsen T.M."/>
            <person name="Wayne K.J."/>
            <person name="Tettelin H."/>
            <person name="Glass J.I."/>
            <person name="Rusch D."/>
            <person name="Podicherti R."/>
            <person name="Tsui H.-C.T."/>
            <person name="Winkler M.E."/>
        </authorList>
    </citation>
    <scope>NUCLEOTIDE SEQUENCE</scope>
</reference>
<evidence type="ECO:0000313" key="2">
    <source>
        <dbReference type="EMBL" id="SUZ51833.1"/>
    </source>
</evidence>
<feature type="domain" description="Fucosyltransferase C-terminal" evidence="1">
    <location>
        <begin position="144"/>
        <end position="261"/>
    </location>
</feature>
<dbReference type="AlphaFoldDB" id="A0A381NE74"/>
<dbReference type="EMBL" id="UINC01000242">
    <property type="protein sequence ID" value="SUZ51833.1"/>
    <property type="molecule type" value="Genomic_DNA"/>
</dbReference>
<dbReference type="InterPro" id="IPR038577">
    <property type="entry name" value="GT10-like_C_sf"/>
</dbReference>